<dbReference type="RefSeq" id="XP_013398022.1">
    <property type="nucleotide sequence ID" value="XM_013542568.1"/>
</dbReference>
<evidence type="ECO:0000313" key="2">
    <source>
        <dbReference type="RefSeq" id="XP_013398022.1"/>
    </source>
</evidence>
<dbReference type="InParanoid" id="A0A1S3III4"/>
<dbReference type="Proteomes" id="UP000085678">
    <property type="component" value="Unplaced"/>
</dbReference>
<dbReference type="GeneID" id="106164603"/>
<dbReference type="AlphaFoldDB" id="A0A1S3III4"/>
<reference evidence="2" key="1">
    <citation type="submission" date="2025-08" db="UniProtKB">
        <authorList>
            <consortium name="RefSeq"/>
        </authorList>
    </citation>
    <scope>IDENTIFICATION</scope>
    <source>
        <tissue evidence="2">Gonads</tissue>
    </source>
</reference>
<organism evidence="1 2">
    <name type="scientific">Lingula anatina</name>
    <name type="common">Brachiopod</name>
    <name type="synonym">Lingula unguis</name>
    <dbReference type="NCBI Taxonomy" id="7574"/>
    <lineage>
        <taxon>Eukaryota</taxon>
        <taxon>Metazoa</taxon>
        <taxon>Spiralia</taxon>
        <taxon>Lophotrochozoa</taxon>
        <taxon>Brachiopoda</taxon>
        <taxon>Linguliformea</taxon>
        <taxon>Lingulata</taxon>
        <taxon>Lingulida</taxon>
        <taxon>Linguloidea</taxon>
        <taxon>Lingulidae</taxon>
        <taxon>Lingula</taxon>
    </lineage>
</organism>
<gene>
    <name evidence="2" type="primary">LOC106164603</name>
</gene>
<dbReference type="OrthoDB" id="5954637at2759"/>
<accession>A0A1S3III4</accession>
<evidence type="ECO:0000313" key="1">
    <source>
        <dbReference type="Proteomes" id="UP000085678"/>
    </source>
</evidence>
<name>A0A1S3III4_LINAN</name>
<proteinExistence type="predicted"/>
<keyword evidence="1" id="KW-1185">Reference proteome</keyword>
<protein>
    <submittedName>
        <fullName evidence="2">Uncharacterized protein LOC106164603</fullName>
    </submittedName>
</protein>
<dbReference type="KEGG" id="lak:106164603"/>
<sequence length="122" mass="13617">MPAKIKGRRSAAQESAIKVAERRLLSEMAECGFDGKEFAKGLDHTVTAAKMKGKTHIKIRFMHYSSWARALKKQDIGPDGCHYSFPADVLSFIRAIIPNQVKAEIRQTGYAVSMEEFCQAVL</sequence>